<proteinExistence type="predicted"/>
<dbReference type="Proteomes" id="UP000639643">
    <property type="component" value="Unassembled WGS sequence"/>
</dbReference>
<protein>
    <submittedName>
        <fullName evidence="1">F-box domain-containing protein</fullName>
    </submittedName>
</protein>
<evidence type="ECO:0000313" key="2">
    <source>
        <dbReference type="Proteomes" id="UP000639643"/>
    </source>
</evidence>
<organism evidence="1 2">
    <name type="scientific">Colletotrichum musicola</name>
    <dbReference type="NCBI Taxonomy" id="2175873"/>
    <lineage>
        <taxon>Eukaryota</taxon>
        <taxon>Fungi</taxon>
        <taxon>Dikarya</taxon>
        <taxon>Ascomycota</taxon>
        <taxon>Pezizomycotina</taxon>
        <taxon>Sordariomycetes</taxon>
        <taxon>Hypocreomycetidae</taxon>
        <taxon>Glomerellales</taxon>
        <taxon>Glomerellaceae</taxon>
        <taxon>Colletotrichum</taxon>
        <taxon>Colletotrichum orchidearum species complex</taxon>
    </lineage>
</organism>
<name>A0A8H6K8A6_9PEZI</name>
<gene>
    <name evidence="1" type="ORF">CMUS01_09231</name>
</gene>
<dbReference type="OrthoDB" id="4811158at2759"/>
<evidence type="ECO:0000313" key="1">
    <source>
        <dbReference type="EMBL" id="KAF6826884.1"/>
    </source>
</evidence>
<dbReference type="AlphaFoldDB" id="A0A8H6K8A6"/>
<comment type="caution">
    <text evidence="1">The sequence shown here is derived from an EMBL/GenBank/DDBJ whole genome shotgun (WGS) entry which is preliminary data.</text>
</comment>
<reference evidence="1" key="1">
    <citation type="journal article" date="2020" name="Phytopathology">
        <title>Genome Sequence Resources of Colletotrichum truncatum, C. plurivorum, C. musicola, and C. sojae: Four Species Pathogenic to Soybean (Glycine max).</title>
        <authorList>
            <person name="Rogerio F."/>
            <person name="Boufleur T.R."/>
            <person name="Ciampi-Guillardi M."/>
            <person name="Sukno S.A."/>
            <person name="Thon M.R."/>
            <person name="Massola Junior N.S."/>
            <person name="Baroncelli R."/>
        </authorList>
    </citation>
    <scope>NUCLEOTIDE SEQUENCE</scope>
    <source>
        <strain evidence="1">LFN0074</strain>
    </source>
</reference>
<sequence>MNNLELLIIETSYANHLFVIPFRKHLRHKRITLPSVNALTYHTSTTVDFLPDVFANLQVLCLTVGKSLKKTRVDGGLRSTRASSLIPAFQKFPNLVDLTLAANQAGYDRGSYSQNREAHLLSQNSEVNAVALFQSCQHLKKLLLDNGFRRETFCPRRQGDEVTDLAVETENYRGIW</sequence>
<dbReference type="EMBL" id="WIGM01000385">
    <property type="protein sequence ID" value="KAF6826884.1"/>
    <property type="molecule type" value="Genomic_DNA"/>
</dbReference>
<keyword evidence="2" id="KW-1185">Reference proteome</keyword>
<accession>A0A8H6K8A6</accession>